<protein>
    <submittedName>
        <fullName evidence="3">Uncharacterized protein</fullName>
    </submittedName>
</protein>
<dbReference type="AlphaFoldDB" id="A0AAN6Y116"/>
<feature type="region of interest" description="Disordered" evidence="1">
    <location>
        <begin position="1"/>
        <end position="27"/>
    </location>
</feature>
<feature type="transmembrane region" description="Helical" evidence="2">
    <location>
        <begin position="66"/>
        <end position="89"/>
    </location>
</feature>
<keyword evidence="4" id="KW-1185">Reference proteome</keyword>
<reference evidence="3" key="1">
    <citation type="journal article" date="2023" name="Mol. Phylogenet. Evol.">
        <title>Genome-scale phylogeny and comparative genomics of the fungal order Sordariales.</title>
        <authorList>
            <person name="Hensen N."/>
            <person name="Bonometti L."/>
            <person name="Westerberg I."/>
            <person name="Brannstrom I.O."/>
            <person name="Guillou S."/>
            <person name="Cros-Aarteil S."/>
            <person name="Calhoun S."/>
            <person name="Haridas S."/>
            <person name="Kuo A."/>
            <person name="Mondo S."/>
            <person name="Pangilinan J."/>
            <person name="Riley R."/>
            <person name="LaButti K."/>
            <person name="Andreopoulos B."/>
            <person name="Lipzen A."/>
            <person name="Chen C."/>
            <person name="Yan M."/>
            <person name="Daum C."/>
            <person name="Ng V."/>
            <person name="Clum A."/>
            <person name="Steindorff A."/>
            <person name="Ohm R.A."/>
            <person name="Martin F."/>
            <person name="Silar P."/>
            <person name="Natvig D.O."/>
            <person name="Lalanne C."/>
            <person name="Gautier V."/>
            <person name="Ament-Velasquez S.L."/>
            <person name="Kruys A."/>
            <person name="Hutchinson M.I."/>
            <person name="Powell A.J."/>
            <person name="Barry K."/>
            <person name="Miller A.N."/>
            <person name="Grigoriev I.V."/>
            <person name="Debuchy R."/>
            <person name="Gladieux P."/>
            <person name="Hiltunen Thoren M."/>
            <person name="Johannesson H."/>
        </authorList>
    </citation>
    <scope>NUCLEOTIDE SEQUENCE</scope>
    <source>
        <strain evidence="3">PSN293</strain>
    </source>
</reference>
<evidence type="ECO:0000313" key="3">
    <source>
        <dbReference type="EMBL" id="KAK4210464.1"/>
    </source>
</evidence>
<accession>A0AAN6Y116</accession>
<gene>
    <name evidence="3" type="ORF">QBC37DRAFT_403406</name>
</gene>
<evidence type="ECO:0000256" key="1">
    <source>
        <dbReference type="SAM" id="MobiDB-lite"/>
    </source>
</evidence>
<keyword evidence="2" id="KW-1133">Transmembrane helix</keyword>
<name>A0AAN6Y116_9PEZI</name>
<dbReference type="Proteomes" id="UP001301769">
    <property type="component" value="Unassembled WGS sequence"/>
</dbReference>
<evidence type="ECO:0000313" key="4">
    <source>
        <dbReference type="Proteomes" id="UP001301769"/>
    </source>
</evidence>
<proteinExistence type="predicted"/>
<organism evidence="3 4">
    <name type="scientific">Rhypophila decipiens</name>
    <dbReference type="NCBI Taxonomy" id="261697"/>
    <lineage>
        <taxon>Eukaryota</taxon>
        <taxon>Fungi</taxon>
        <taxon>Dikarya</taxon>
        <taxon>Ascomycota</taxon>
        <taxon>Pezizomycotina</taxon>
        <taxon>Sordariomycetes</taxon>
        <taxon>Sordariomycetidae</taxon>
        <taxon>Sordariales</taxon>
        <taxon>Naviculisporaceae</taxon>
        <taxon>Rhypophila</taxon>
    </lineage>
</organism>
<comment type="caution">
    <text evidence="3">The sequence shown here is derived from an EMBL/GenBank/DDBJ whole genome shotgun (WGS) entry which is preliminary data.</text>
</comment>
<keyword evidence="2" id="KW-0812">Transmembrane</keyword>
<dbReference type="EMBL" id="MU858174">
    <property type="protein sequence ID" value="KAK4210464.1"/>
    <property type="molecule type" value="Genomic_DNA"/>
</dbReference>
<keyword evidence="2" id="KW-0472">Membrane</keyword>
<sequence length="107" mass="12203">MPHRRAPRCNCDKTRKKRLNHPGSDPLAGCGPTMPRRHFPKLKHKPWMARCLCDACGEDRRRWNKLLFMAALALVLLAGLSALVITYVMTATTRNRVQAKKIRIIGQ</sequence>
<evidence type="ECO:0000256" key="2">
    <source>
        <dbReference type="SAM" id="Phobius"/>
    </source>
</evidence>
<reference evidence="3" key="2">
    <citation type="submission" date="2023-05" db="EMBL/GenBank/DDBJ databases">
        <authorList>
            <consortium name="Lawrence Berkeley National Laboratory"/>
            <person name="Steindorff A."/>
            <person name="Hensen N."/>
            <person name="Bonometti L."/>
            <person name="Westerberg I."/>
            <person name="Brannstrom I.O."/>
            <person name="Guillou S."/>
            <person name="Cros-Aarteil S."/>
            <person name="Calhoun S."/>
            <person name="Haridas S."/>
            <person name="Kuo A."/>
            <person name="Mondo S."/>
            <person name="Pangilinan J."/>
            <person name="Riley R."/>
            <person name="Labutti K."/>
            <person name="Andreopoulos B."/>
            <person name="Lipzen A."/>
            <person name="Chen C."/>
            <person name="Yanf M."/>
            <person name="Daum C."/>
            <person name="Ng V."/>
            <person name="Clum A."/>
            <person name="Ohm R."/>
            <person name="Martin F."/>
            <person name="Silar P."/>
            <person name="Natvig D."/>
            <person name="Lalanne C."/>
            <person name="Gautier V."/>
            <person name="Ament-Velasquez S.L."/>
            <person name="Kruys A."/>
            <person name="Hutchinson M.I."/>
            <person name="Powell A.J."/>
            <person name="Barry K."/>
            <person name="Miller A.N."/>
            <person name="Grigoriev I.V."/>
            <person name="Debuchy R."/>
            <person name="Gladieux P."/>
            <person name="Thoren M.H."/>
            <person name="Johannesson H."/>
        </authorList>
    </citation>
    <scope>NUCLEOTIDE SEQUENCE</scope>
    <source>
        <strain evidence="3">PSN293</strain>
    </source>
</reference>